<dbReference type="Pfam" id="PF00296">
    <property type="entry name" value="Bac_luciferase"/>
    <property type="match status" value="1"/>
</dbReference>
<keyword evidence="3" id="KW-0560">Oxidoreductase</keyword>
<organism evidence="8 9">
    <name type="scientific">Paenirhodobacter populi</name>
    <dbReference type="NCBI Taxonomy" id="2306993"/>
    <lineage>
        <taxon>Bacteria</taxon>
        <taxon>Pseudomonadati</taxon>
        <taxon>Pseudomonadota</taxon>
        <taxon>Alphaproteobacteria</taxon>
        <taxon>Rhodobacterales</taxon>
        <taxon>Rhodobacter group</taxon>
        <taxon>Paenirhodobacter</taxon>
    </lineage>
</organism>
<evidence type="ECO:0000256" key="3">
    <source>
        <dbReference type="ARBA" id="ARBA00023002"/>
    </source>
</evidence>
<dbReference type="GO" id="GO:0004497">
    <property type="term" value="F:monooxygenase activity"/>
    <property type="evidence" value="ECO:0007669"/>
    <property type="project" value="UniProtKB-KW"/>
</dbReference>
<keyword evidence="1 6" id="KW-0285">Flavoprotein</keyword>
<dbReference type="RefSeq" id="WP_128238109.1">
    <property type="nucleotide sequence ID" value="NZ_SAUX01000019.1"/>
</dbReference>
<dbReference type="CDD" id="cd01095">
    <property type="entry name" value="Nitrilotriacetate_monoxgenase"/>
    <property type="match status" value="1"/>
</dbReference>
<dbReference type="Proteomes" id="UP000285295">
    <property type="component" value="Unassembled WGS sequence"/>
</dbReference>
<dbReference type="InterPro" id="IPR036661">
    <property type="entry name" value="Luciferase-like_sf"/>
</dbReference>
<dbReference type="GO" id="GO:0016705">
    <property type="term" value="F:oxidoreductase activity, acting on paired donors, with incorporation or reduction of molecular oxygen"/>
    <property type="evidence" value="ECO:0007669"/>
    <property type="project" value="InterPro"/>
</dbReference>
<protein>
    <submittedName>
        <fullName evidence="8">LLM class flavin-dependent oxidoreductase</fullName>
    </submittedName>
</protein>
<dbReference type="PANTHER" id="PTHR30011">
    <property type="entry name" value="ALKANESULFONATE MONOOXYGENASE-RELATED"/>
    <property type="match status" value="1"/>
</dbReference>
<reference evidence="8 9" key="1">
    <citation type="submission" date="2019-01" db="EMBL/GenBank/DDBJ databases">
        <title>Sinorhodobacter populi sp. nov. isolated from the symptomatic bark tissue of Populus euramericana canker.</title>
        <authorList>
            <person name="Xu G."/>
        </authorList>
    </citation>
    <scope>NUCLEOTIDE SEQUENCE [LARGE SCALE GENOMIC DNA]</scope>
    <source>
        <strain evidence="8 9">D19-10-3-21</strain>
    </source>
</reference>
<feature type="binding site" evidence="6">
    <location>
        <position position="93"/>
    </location>
    <ligand>
        <name>FMN</name>
        <dbReference type="ChEBI" id="CHEBI:58210"/>
    </ligand>
</feature>
<evidence type="ECO:0000256" key="1">
    <source>
        <dbReference type="ARBA" id="ARBA00022630"/>
    </source>
</evidence>
<dbReference type="NCBIfam" id="TIGR03860">
    <property type="entry name" value="FMN_nitrolo"/>
    <property type="match status" value="1"/>
</dbReference>
<feature type="binding site" evidence="6">
    <location>
        <position position="56"/>
    </location>
    <ligand>
        <name>FMN</name>
        <dbReference type="ChEBI" id="CHEBI:58210"/>
    </ligand>
</feature>
<feature type="binding site" evidence="6">
    <location>
        <position position="217"/>
    </location>
    <ligand>
        <name>FMN</name>
        <dbReference type="ChEBI" id="CHEBI:58210"/>
    </ligand>
</feature>
<dbReference type="OrthoDB" id="9779442at2"/>
<dbReference type="SUPFAM" id="SSF51679">
    <property type="entry name" value="Bacterial luciferase-like"/>
    <property type="match status" value="1"/>
</dbReference>
<feature type="binding site" evidence="6">
    <location>
        <position position="218"/>
    </location>
    <ligand>
        <name>FMN</name>
        <dbReference type="ChEBI" id="CHEBI:58210"/>
    </ligand>
</feature>
<dbReference type="Gene3D" id="3.20.20.30">
    <property type="entry name" value="Luciferase-like domain"/>
    <property type="match status" value="1"/>
</dbReference>
<comment type="caution">
    <text evidence="8">The sequence shown here is derived from an EMBL/GenBank/DDBJ whole genome shotgun (WGS) entry which is preliminary data.</text>
</comment>
<comment type="similarity">
    <text evidence="5">Belongs to the NtaA/SnaA/DszA monooxygenase family.</text>
</comment>
<sequence length="428" mass="46894">MTQKHMHFGLFHLPVGRHPYGWRLPTAEGHPEDLAWAVRVARKAEEGLFDAFFMADSLVGPVRGEQGRPGGFEPLTLAGAIAATTSRVGIVATVSTSFSEPFNVARMLASLDHMSGGRAGWNVVTSQSDRAAQNFGQNHLEAHAERYERATEYLDVVTALWDSWQAGAMAFDKGAGIMVDYDKVHEIAHEGRFYNVRGPLNISRPPQGHPVIFQAGSSGDGLKLAGSRADVAFTAQDEIDEALNYKHALHAAAAGRADGWRPLVMPGIMPITARTGAEAREKFRFLQENTDIAAGIRQLSGRWGYDLSGYDPEGPVPDPSDRVHGESRVRMLLQKVREENYRLRDLAALAIASHGHRILIGSPTEVADELQRWFEAGAADGFNIIPASMPDGIDDFVELVVPELQTRGLYRTAYEGRTLRDHLGLPSL</sequence>
<name>A0A443K4N3_9RHOB</name>
<dbReference type="PIRSF" id="PIRSF000337">
    <property type="entry name" value="NTA_MOA"/>
    <property type="match status" value="1"/>
</dbReference>
<keyword evidence="2 6" id="KW-0288">FMN</keyword>
<evidence type="ECO:0000259" key="7">
    <source>
        <dbReference type="Pfam" id="PF00296"/>
    </source>
</evidence>
<feature type="binding site" evidence="6">
    <location>
        <position position="147"/>
    </location>
    <ligand>
        <name>FMN</name>
        <dbReference type="ChEBI" id="CHEBI:58210"/>
    </ligand>
</feature>
<dbReference type="InterPro" id="IPR016215">
    <property type="entry name" value="NTA_MOA"/>
</dbReference>
<gene>
    <name evidence="8" type="ORF">D2T31_15865</name>
</gene>
<dbReference type="PANTHER" id="PTHR30011:SF16">
    <property type="entry name" value="C2H2 FINGER DOMAIN TRANSCRIPTION FACTOR (EUROFUNG)-RELATED"/>
    <property type="match status" value="1"/>
</dbReference>
<evidence type="ECO:0000256" key="2">
    <source>
        <dbReference type="ARBA" id="ARBA00022643"/>
    </source>
</evidence>
<feature type="domain" description="Luciferase-like" evidence="7">
    <location>
        <begin position="24"/>
        <end position="378"/>
    </location>
</feature>
<dbReference type="InterPro" id="IPR011251">
    <property type="entry name" value="Luciferase-like_dom"/>
</dbReference>
<evidence type="ECO:0000256" key="4">
    <source>
        <dbReference type="ARBA" id="ARBA00023033"/>
    </source>
</evidence>
<feature type="binding site" evidence="6">
    <location>
        <position position="143"/>
    </location>
    <ligand>
        <name>FMN</name>
        <dbReference type="ChEBI" id="CHEBI:58210"/>
    </ligand>
</feature>
<evidence type="ECO:0000313" key="8">
    <source>
        <dbReference type="EMBL" id="RWR27710.1"/>
    </source>
</evidence>
<dbReference type="AlphaFoldDB" id="A0A443K4N3"/>
<dbReference type="EMBL" id="SAUX01000019">
    <property type="protein sequence ID" value="RWR27710.1"/>
    <property type="molecule type" value="Genomic_DNA"/>
</dbReference>
<evidence type="ECO:0000256" key="5">
    <source>
        <dbReference type="ARBA" id="ARBA00033748"/>
    </source>
</evidence>
<accession>A0A443K4N3</accession>
<proteinExistence type="inferred from homology"/>
<dbReference type="InterPro" id="IPR051260">
    <property type="entry name" value="Diverse_substr_monoxygenases"/>
</dbReference>
<evidence type="ECO:0000313" key="9">
    <source>
        <dbReference type="Proteomes" id="UP000285295"/>
    </source>
</evidence>
<evidence type="ECO:0000256" key="6">
    <source>
        <dbReference type="PIRSR" id="PIRSR000337-1"/>
    </source>
</evidence>
<reference evidence="8 9" key="2">
    <citation type="submission" date="2019-01" db="EMBL/GenBank/DDBJ databases">
        <authorList>
            <person name="Li Y."/>
        </authorList>
    </citation>
    <scope>NUCLEOTIDE SEQUENCE [LARGE SCALE GENOMIC DNA]</scope>
    <source>
        <strain evidence="8 9">D19-10-3-21</strain>
    </source>
</reference>
<keyword evidence="4" id="KW-0503">Monooxygenase</keyword>